<dbReference type="InterPro" id="IPR038346">
    <property type="entry name" value="DrrA_PI4P-bd_sf"/>
</dbReference>
<evidence type="ECO:0000313" key="2">
    <source>
        <dbReference type="Proteomes" id="UP000032414"/>
    </source>
</evidence>
<name>A0A098GB12_LEGMI</name>
<organism evidence="1 2">
    <name type="scientific">Legionella micdadei</name>
    <name type="common">Tatlockia micdadei</name>
    <dbReference type="NCBI Taxonomy" id="451"/>
    <lineage>
        <taxon>Bacteria</taxon>
        <taxon>Pseudomonadati</taxon>
        <taxon>Pseudomonadota</taxon>
        <taxon>Gammaproteobacteria</taxon>
        <taxon>Legionellales</taxon>
        <taxon>Legionellaceae</taxon>
        <taxon>Legionella</taxon>
    </lineage>
</organism>
<dbReference type="Gene3D" id="1.20.1280.280">
    <property type="match status" value="1"/>
</dbReference>
<sequence length="328" mass="37670">MPVDLMEQVIMAYRLRSVVKYAKGMADELYAEFHPVFQDKKQQPVEMKVHWGDHLEQVRRHRQIFQEQSASKTALAAYARAVEYSAQYLIDKNIQVQKERMDEIVRWVDELNVAYKSLYPQKPLYPPNPIRKPVEHHFSGGAKGFSELAHEATVKRELQAHQPKKTIKQKAKQLISIGSDEEEILQEQDVGDFLDSQEFGKLKEYLERTLRHDDRSHSYLCGLINLSVNKIAPLERLIMALESQSTVEGIKNVLQNFYSSKNHAISHDGEKTWGESDYDILNKGQNITTRFFGLRTTTISLIDDLAKSIGFNPALTESINQSGSKFAF</sequence>
<dbReference type="KEGG" id="tmc:LMI_0313"/>
<dbReference type="STRING" id="451.B6N58_01500"/>
<accession>A0A098GB12</accession>
<proteinExistence type="predicted"/>
<evidence type="ECO:0000313" key="1">
    <source>
        <dbReference type="EMBL" id="CEG59673.1"/>
    </source>
</evidence>
<dbReference type="EMBL" id="LN614830">
    <property type="protein sequence ID" value="CEG59673.1"/>
    <property type="molecule type" value="Genomic_DNA"/>
</dbReference>
<gene>
    <name evidence="1" type="ORF">LMI_0313</name>
</gene>
<dbReference type="AlphaFoldDB" id="A0A098GB12"/>
<protein>
    <submittedName>
        <fullName evidence="1">Uncharacterized protein</fullName>
    </submittedName>
</protein>
<dbReference type="Proteomes" id="UP000032414">
    <property type="component" value="Chromosome I"/>
</dbReference>
<reference evidence="2" key="1">
    <citation type="submission" date="2014-09" db="EMBL/GenBank/DDBJ databases">
        <authorList>
            <person name="Gomez-Valero L."/>
        </authorList>
    </citation>
    <scope>NUCLEOTIDE SEQUENCE [LARGE SCALE GENOMIC DNA]</scope>
    <source>
        <strain evidence="2">ATCC33218</strain>
    </source>
</reference>
<dbReference type="HOGENOM" id="CLU_847111_0_0_6"/>